<feature type="region of interest" description="Disordered" evidence="1">
    <location>
        <begin position="92"/>
        <end position="137"/>
    </location>
</feature>
<dbReference type="AlphaFoldDB" id="A0A183CXA5"/>
<evidence type="ECO:0000313" key="4">
    <source>
        <dbReference type="WBParaSite" id="GPUH_0000109601-mRNA-1"/>
    </source>
</evidence>
<dbReference type="EMBL" id="UYRT01001220">
    <property type="protein sequence ID" value="VDK29369.1"/>
    <property type="molecule type" value="Genomic_DNA"/>
</dbReference>
<reference evidence="4" key="1">
    <citation type="submission" date="2016-06" db="UniProtKB">
        <authorList>
            <consortium name="WormBaseParasite"/>
        </authorList>
    </citation>
    <scope>IDENTIFICATION</scope>
</reference>
<protein>
    <submittedName>
        <fullName evidence="4">DUF4283 domain-containing protein</fullName>
    </submittedName>
</protein>
<dbReference type="WBParaSite" id="GPUH_0000109601-mRNA-1">
    <property type="protein sequence ID" value="GPUH_0000109601-mRNA-1"/>
    <property type="gene ID" value="GPUH_0000109601"/>
</dbReference>
<sequence length="158" mass="18285">MARTVLVFLEFAKIIRKINLQVGAYKWNLYVFQNAASEVLVQDDDFTNFLHSFNWTDAEQGRQKELLTVNWVMEHHAGFGWITRVLYGTGSKNSSDENCSEQQIPSEKAELKHGDNNDDNEIKQHHTGLEKPKNEGLVQQEVEEAGQDLLKQWRTFSF</sequence>
<feature type="compositionally biased region" description="Basic and acidic residues" evidence="1">
    <location>
        <begin position="107"/>
        <end position="134"/>
    </location>
</feature>
<accession>A0A183CXA5</accession>
<evidence type="ECO:0000313" key="2">
    <source>
        <dbReference type="EMBL" id="VDK29369.1"/>
    </source>
</evidence>
<keyword evidence="3" id="KW-1185">Reference proteome</keyword>
<evidence type="ECO:0000313" key="3">
    <source>
        <dbReference type="Proteomes" id="UP000271098"/>
    </source>
</evidence>
<organism evidence="4">
    <name type="scientific">Gongylonema pulchrum</name>
    <dbReference type="NCBI Taxonomy" id="637853"/>
    <lineage>
        <taxon>Eukaryota</taxon>
        <taxon>Metazoa</taxon>
        <taxon>Ecdysozoa</taxon>
        <taxon>Nematoda</taxon>
        <taxon>Chromadorea</taxon>
        <taxon>Rhabditida</taxon>
        <taxon>Spirurina</taxon>
        <taxon>Spiruromorpha</taxon>
        <taxon>Spiruroidea</taxon>
        <taxon>Gongylonematidae</taxon>
        <taxon>Gongylonema</taxon>
    </lineage>
</organism>
<name>A0A183CXA5_9BILA</name>
<feature type="compositionally biased region" description="Polar residues" evidence="1">
    <location>
        <begin position="92"/>
        <end position="105"/>
    </location>
</feature>
<reference evidence="2 3" key="2">
    <citation type="submission" date="2018-11" db="EMBL/GenBank/DDBJ databases">
        <authorList>
            <consortium name="Pathogen Informatics"/>
        </authorList>
    </citation>
    <scope>NUCLEOTIDE SEQUENCE [LARGE SCALE GENOMIC DNA]</scope>
</reference>
<gene>
    <name evidence="2" type="ORF">GPUH_LOCUS1096</name>
</gene>
<evidence type="ECO:0000256" key="1">
    <source>
        <dbReference type="SAM" id="MobiDB-lite"/>
    </source>
</evidence>
<proteinExistence type="predicted"/>
<dbReference type="Proteomes" id="UP000271098">
    <property type="component" value="Unassembled WGS sequence"/>
</dbReference>